<reference evidence="1" key="3">
    <citation type="submission" date="2006-01" db="EMBL/GenBank/DDBJ databases">
        <authorList>
            <person name="Buell R."/>
        </authorList>
    </citation>
    <scope>NUCLEOTIDE SEQUENCE</scope>
</reference>
<dbReference type="AlphaFoldDB" id="Q2R158"/>
<evidence type="ECO:0000313" key="1">
    <source>
        <dbReference type="EMBL" id="ABA94749.1"/>
    </source>
</evidence>
<proteinExistence type="predicted"/>
<accession>Q2R158</accession>
<organism evidence="1">
    <name type="scientific">Oryza sativa subsp. japonica</name>
    <name type="common">Rice</name>
    <dbReference type="NCBI Taxonomy" id="39947"/>
    <lineage>
        <taxon>Eukaryota</taxon>
        <taxon>Viridiplantae</taxon>
        <taxon>Streptophyta</taxon>
        <taxon>Embryophyta</taxon>
        <taxon>Tracheophyta</taxon>
        <taxon>Spermatophyta</taxon>
        <taxon>Magnoliopsida</taxon>
        <taxon>Liliopsida</taxon>
        <taxon>Poales</taxon>
        <taxon>Poaceae</taxon>
        <taxon>BOP clade</taxon>
        <taxon>Oryzoideae</taxon>
        <taxon>Oryzeae</taxon>
        <taxon>Oryzinae</taxon>
        <taxon>Oryza</taxon>
        <taxon>Oryza sativa</taxon>
    </lineage>
</organism>
<protein>
    <submittedName>
        <fullName evidence="1">Uncharacterized protein</fullName>
    </submittedName>
</protein>
<reference evidence="1" key="2">
    <citation type="submission" date="2005-04" db="EMBL/GenBank/DDBJ databases">
        <authorList>
            <person name="Buell C.R."/>
            <person name="Wing R.A."/>
            <person name="McCombie W.A."/>
            <person name="Ouyang S."/>
        </authorList>
    </citation>
    <scope>NUCLEOTIDE SEQUENCE</scope>
</reference>
<reference evidence="1" key="1">
    <citation type="journal article" date="2005" name="BMC Biol.">
        <title>The sequence of rice chromosomes 11 and 12, rich in disease resistance genes and recent gene duplications.</title>
        <authorList>
            <consortium name="The rice chromosomes 11 and 12 sequencing consortia"/>
        </authorList>
    </citation>
    <scope>NUCLEOTIDE SEQUENCE [LARGE SCALE GENOMIC DNA]</scope>
</reference>
<dbReference type="EMBL" id="DP000010">
    <property type="protein sequence ID" value="ABA94749.1"/>
    <property type="molecule type" value="Genomic_DNA"/>
</dbReference>
<gene>
    <name evidence="1" type="ordered locus">LOC_Os11g40270</name>
</gene>
<sequence>MVTCDGKPRAWLPTVEGDGGGGGGDGGSCCGGGSCRGGGSGWGSSSSGGGGGGRVVGNNGGCCNGSMVGADTVSTPGNGRRRLREEARTATAGEAWQMTVFARQRQEECSGASLTRRAVVGGSGGRLGAWRRAWREETRSAMGA</sequence>
<name>Q2R158_ORYSJ</name>